<dbReference type="OrthoDB" id="1186626at2"/>
<dbReference type="Proteomes" id="UP000237640">
    <property type="component" value="Unassembled WGS sequence"/>
</dbReference>
<gene>
    <name evidence="2" type="ORF">CLV81_1211</name>
</gene>
<evidence type="ECO:0000313" key="3">
    <source>
        <dbReference type="Proteomes" id="UP000237640"/>
    </source>
</evidence>
<accession>A0A2T0MHZ5</accession>
<keyword evidence="3" id="KW-1185">Reference proteome</keyword>
<keyword evidence="1" id="KW-0812">Transmembrane</keyword>
<dbReference type="RefSeq" id="WP_106144116.1">
    <property type="nucleotide sequence ID" value="NZ_PVYX01000001.1"/>
</dbReference>
<dbReference type="EMBL" id="PVYX01000001">
    <property type="protein sequence ID" value="PRX57208.1"/>
    <property type="molecule type" value="Genomic_DNA"/>
</dbReference>
<evidence type="ECO:0000256" key="1">
    <source>
        <dbReference type="SAM" id="Phobius"/>
    </source>
</evidence>
<sequence length="401" mass="45336">MLKKIVRHITEGNLYQGLEVHTQESQESYALLNMRYNKEELHPLDSVIGKTLEELLPHIEKSAPVLVTFNSAQVLKKHIVADTNNNPERLLNQAFPNLELDNFYYQVTQAGSNAIVSISKKVAIDGYLAQLKERGIVPIQIALGLSHMDVLANYVEGTLMGSNFEVHYQRGNLVAFKAKTNTAAQEVEIGNLALLPTQLLCFAQIVAYLNSKPKSSNLQLINGQLGDTFKNARIFDFGIKGALGLFLVVLLGNFLIFNHYHTANQQLESSLPNVDLQDLTLKQLQQRVTSKEERLQLIAKSKNSRTSLYFDKLAMDIPSSVQLQAMHFQPLRFPVRKDKPIELQEHSLQIAGITNDKNTFTLWADHLEMQDWIRRVDILDYEYVSNSSASFTLNLMLNEAE</sequence>
<keyword evidence="1" id="KW-0472">Membrane</keyword>
<feature type="transmembrane region" description="Helical" evidence="1">
    <location>
        <begin position="237"/>
        <end position="257"/>
    </location>
</feature>
<reference evidence="2 3" key="1">
    <citation type="submission" date="2018-03" db="EMBL/GenBank/DDBJ databases">
        <title>Genomic Encyclopedia of Archaeal and Bacterial Type Strains, Phase II (KMG-II): from individual species to whole genera.</title>
        <authorList>
            <person name="Goeker M."/>
        </authorList>
    </citation>
    <scope>NUCLEOTIDE SEQUENCE [LARGE SCALE GENOMIC DNA]</scope>
    <source>
        <strain evidence="2 3">DSM 25027</strain>
    </source>
</reference>
<comment type="caution">
    <text evidence="2">The sequence shown here is derived from an EMBL/GenBank/DDBJ whole genome shotgun (WGS) entry which is preliminary data.</text>
</comment>
<organism evidence="2 3">
    <name type="scientific">Flagellimonas meridianipacifica</name>
    <dbReference type="NCBI Taxonomy" id="1080225"/>
    <lineage>
        <taxon>Bacteria</taxon>
        <taxon>Pseudomonadati</taxon>
        <taxon>Bacteroidota</taxon>
        <taxon>Flavobacteriia</taxon>
        <taxon>Flavobacteriales</taxon>
        <taxon>Flavobacteriaceae</taxon>
        <taxon>Flagellimonas</taxon>
    </lineage>
</organism>
<proteinExistence type="predicted"/>
<dbReference type="AlphaFoldDB" id="A0A2T0MHZ5"/>
<evidence type="ECO:0000313" key="2">
    <source>
        <dbReference type="EMBL" id="PRX57208.1"/>
    </source>
</evidence>
<keyword evidence="1" id="KW-1133">Transmembrane helix</keyword>
<protein>
    <submittedName>
        <fullName evidence="2">Uncharacterized protein</fullName>
    </submittedName>
</protein>
<name>A0A2T0MHZ5_9FLAO</name>